<comment type="cofactor">
    <cofactor evidence="1">
        <name>Mg(2+)</name>
        <dbReference type="ChEBI" id="CHEBI:18420"/>
    </cofactor>
</comment>
<dbReference type="PANTHER" id="PTHR43046">
    <property type="entry name" value="GDP-MANNOSE MANNOSYL HYDROLASE"/>
    <property type="match status" value="1"/>
</dbReference>
<proteinExistence type="inferred from homology"/>
<keyword evidence="6" id="KW-1185">Reference proteome</keyword>
<gene>
    <name evidence="5" type="ORF">GCM10007425_00770</name>
</gene>
<evidence type="ECO:0000259" key="4">
    <source>
        <dbReference type="PROSITE" id="PS51462"/>
    </source>
</evidence>
<dbReference type="PROSITE" id="PS51462">
    <property type="entry name" value="NUDIX"/>
    <property type="match status" value="1"/>
</dbReference>
<dbReference type="Proteomes" id="UP000616608">
    <property type="component" value="Unassembled WGS sequence"/>
</dbReference>
<dbReference type="InterPro" id="IPR000086">
    <property type="entry name" value="NUDIX_hydrolase_dom"/>
</dbReference>
<dbReference type="Gene3D" id="3.90.79.10">
    <property type="entry name" value="Nucleoside Triphosphate Pyrophosphohydrolase"/>
    <property type="match status" value="1"/>
</dbReference>
<evidence type="ECO:0000256" key="3">
    <source>
        <dbReference type="RuleBase" id="RU003476"/>
    </source>
</evidence>
<feature type="domain" description="Nudix hydrolase" evidence="4">
    <location>
        <begin position="16"/>
        <end position="147"/>
    </location>
</feature>
<dbReference type="CDD" id="cd04677">
    <property type="entry name" value="NUDIX_Hydrolase"/>
    <property type="match status" value="1"/>
</dbReference>
<evidence type="ECO:0000256" key="2">
    <source>
        <dbReference type="ARBA" id="ARBA00022801"/>
    </source>
</evidence>
<comment type="caution">
    <text evidence="5">The sequence shown here is derived from an EMBL/GenBank/DDBJ whole genome shotgun (WGS) entry which is preliminary data.</text>
</comment>
<comment type="similarity">
    <text evidence="3">Belongs to the Nudix hydrolase family.</text>
</comment>
<dbReference type="EMBL" id="BMJT01000001">
    <property type="protein sequence ID" value="GGG10272.1"/>
    <property type="molecule type" value="Genomic_DNA"/>
</dbReference>
<dbReference type="GO" id="GO:0016787">
    <property type="term" value="F:hydrolase activity"/>
    <property type="evidence" value="ECO:0007669"/>
    <property type="project" value="UniProtKB-KW"/>
</dbReference>
<dbReference type="InterPro" id="IPR020084">
    <property type="entry name" value="NUDIX_hydrolase_CS"/>
</dbReference>
<protein>
    <submittedName>
        <fullName evidence="5">DNA mismatch repair protein MutT</fullName>
    </submittedName>
</protein>
<dbReference type="PROSITE" id="PS00893">
    <property type="entry name" value="NUDIX_BOX"/>
    <property type="match status" value="1"/>
</dbReference>
<dbReference type="AlphaFoldDB" id="A0A917D4M2"/>
<dbReference type="PRINTS" id="PR00502">
    <property type="entry name" value="NUDIXFAMILY"/>
</dbReference>
<evidence type="ECO:0000313" key="5">
    <source>
        <dbReference type="EMBL" id="GGG10272.1"/>
    </source>
</evidence>
<sequence length="154" mass="17646">MSYITHLRKQIGHAPIIMVGACTIIINEQEQLLFQLRKDNNCWGLAGGAMELGESLTQTAAREMYEETGLTPHHLKLLHVFSGQDYYYQYPNGDEVYNVIAAYLCNEYSGDLQFDKTEATNLRFFDMHQLPTNISPPDALILSFFLHKLKEQQT</sequence>
<dbReference type="PANTHER" id="PTHR43046:SF2">
    <property type="entry name" value="8-OXO-DGTP DIPHOSPHATASE-RELATED"/>
    <property type="match status" value="1"/>
</dbReference>
<dbReference type="SUPFAM" id="SSF55811">
    <property type="entry name" value="Nudix"/>
    <property type="match status" value="1"/>
</dbReference>
<name>A0A917D4M2_9BACI</name>
<dbReference type="InterPro" id="IPR020476">
    <property type="entry name" value="Nudix_hydrolase"/>
</dbReference>
<dbReference type="InterPro" id="IPR015797">
    <property type="entry name" value="NUDIX_hydrolase-like_dom_sf"/>
</dbReference>
<dbReference type="Pfam" id="PF00293">
    <property type="entry name" value="NUDIX"/>
    <property type="match status" value="1"/>
</dbReference>
<reference evidence="5" key="1">
    <citation type="journal article" date="2014" name="Int. J. Syst. Evol. Microbiol.">
        <title>Complete genome sequence of Corynebacterium casei LMG S-19264T (=DSM 44701T), isolated from a smear-ripened cheese.</title>
        <authorList>
            <consortium name="US DOE Joint Genome Institute (JGI-PGF)"/>
            <person name="Walter F."/>
            <person name="Albersmeier A."/>
            <person name="Kalinowski J."/>
            <person name="Ruckert C."/>
        </authorList>
    </citation>
    <scope>NUCLEOTIDE SEQUENCE</scope>
    <source>
        <strain evidence="5">CGMCC 1.15760</strain>
    </source>
</reference>
<evidence type="ECO:0000313" key="6">
    <source>
        <dbReference type="Proteomes" id="UP000616608"/>
    </source>
</evidence>
<reference evidence="5" key="2">
    <citation type="submission" date="2020-09" db="EMBL/GenBank/DDBJ databases">
        <authorList>
            <person name="Sun Q."/>
            <person name="Zhou Y."/>
        </authorList>
    </citation>
    <scope>NUCLEOTIDE SEQUENCE</scope>
    <source>
        <strain evidence="5">CGMCC 1.15760</strain>
    </source>
</reference>
<dbReference type="RefSeq" id="WP_188613032.1">
    <property type="nucleotide sequence ID" value="NZ_BMJT01000001.1"/>
</dbReference>
<accession>A0A917D4M2</accession>
<evidence type="ECO:0000256" key="1">
    <source>
        <dbReference type="ARBA" id="ARBA00001946"/>
    </source>
</evidence>
<keyword evidence="2 3" id="KW-0378">Hydrolase</keyword>
<organism evidence="5 6">
    <name type="scientific">Lysinibacillus alkalisoli</name>
    <dbReference type="NCBI Taxonomy" id="1911548"/>
    <lineage>
        <taxon>Bacteria</taxon>
        <taxon>Bacillati</taxon>
        <taxon>Bacillota</taxon>
        <taxon>Bacilli</taxon>
        <taxon>Bacillales</taxon>
        <taxon>Bacillaceae</taxon>
        <taxon>Lysinibacillus</taxon>
    </lineage>
</organism>